<dbReference type="EMBL" id="JBHTMB010000022">
    <property type="protein sequence ID" value="MFD1232363.1"/>
    <property type="molecule type" value="Genomic_DNA"/>
</dbReference>
<dbReference type="Pfam" id="PF01814">
    <property type="entry name" value="Hemerythrin"/>
    <property type="match status" value="1"/>
</dbReference>
<keyword evidence="3" id="KW-1185">Reference proteome</keyword>
<reference evidence="3" key="1">
    <citation type="journal article" date="2019" name="Int. J. Syst. Evol. Microbiol.">
        <title>The Global Catalogue of Microorganisms (GCM) 10K type strain sequencing project: providing services to taxonomists for standard genome sequencing and annotation.</title>
        <authorList>
            <consortium name="The Broad Institute Genomics Platform"/>
            <consortium name="The Broad Institute Genome Sequencing Center for Infectious Disease"/>
            <person name="Wu L."/>
            <person name="Ma J."/>
        </authorList>
    </citation>
    <scope>NUCLEOTIDE SEQUENCE [LARGE SCALE GENOMIC DNA]</scope>
    <source>
        <strain evidence="3">CCUG 49018</strain>
    </source>
</reference>
<protein>
    <submittedName>
        <fullName evidence="2">Hemerythrin domain-containing protein</fullName>
    </submittedName>
</protein>
<evidence type="ECO:0000313" key="2">
    <source>
        <dbReference type="EMBL" id="MFD1232363.1"/>
    </source>
</evidence>
<proteinExistence type="predicted"/>
<dbReference type="InterPro" id="IPR012312">
    <property type="entry name" value="Hemerythrin-like"/>
</dbReference>
<dbReference type="Gene3D" id="1.20.120.520">
    <property type="entry name" value="nmb1532 protein domain like"/>
    <property type="match status" value="1"/>
</dbReference>
<dbReference type="RefSeq" id="WP_346091178.1">
    <property type="nucleotide sequence ID" value="NZ_BAABKS010000019.1"/>
</dbReference>
<feature type="domain" description="Hemerythrin-like" evidence="1">
    <location>
        <begin position="55"/>
        <end position="190"/>
    </location>
</feature>
<evidence type="ECO:0000259" key="1">
    <source>
        <dbReference type="Pfam" id="PF01814"/>
    </source>
</evidence>
<organism evidence="2 3">
    <name type="scientific">Pseudonocardia benzenivorans</name>
    <dbReference type="NCBI Taxonomy" id="228005"/>
    <lineage>
        <taxon>Bacteria</taxon>
        <taxon>Bacillati</taxon>
        <taxon>Actinomycetota</taxon>
        <taxon>Actinomycetes</taxon>
        <taxon>Pseudonocardiales</taxon>
        <taxon>Pseudonocardiaceae</taxon>
        <taxon>Pseudonocardia</taxon>
    </lineage>
</organism>
<evidence type="ECO:0000313" key="3">
    <source>
        <dbReference type="Proteomes" id="UP001597182"/>
    </source>
</evidence>
<accession>A0ABW3VCE6</accession>
<sequence>MPDHAEPDPSTPASTWVHTHGPRCWWSPDQAGWFCAESADRAATAREPEPPLTDVRDMLLVHTALLREFRLAARAVARVPAPDRRGARAVGRHLQLLCDLLHHHHRGEDTLLWPVLRARTPTSTSRVFDEVDSQHDAVDQLVQRVRDLGLAWADTPDTDHGAALTTTLTDLHTLLAVHFDLEERAVLPLAAANLTADEWHAVGEAAVAELPKATMPLVFGMFAYEGDAAVLRAMLASAPPVPRALLPVIAPRIYARRARRIHGTATP</sequence>
<comment type="caution">
    <text evidence="2">The sequence shown here is derived from an EMBL/GenBank/DDBJ whole genome shotgun (WGS) entry which is preliminary data.</text>
</comment>
<dbReference type="Proteomes" id="UP001597182">
    <property type="component" value="Unassembled WGS sequence"/>
</dbReference>
<gene>
    <name evidence="2" type="ORF">ACFQ34_03615</name>
</gene>
<name>A0ABW3VCE6_9PSEU</name>